<sequence length="105" mass="12255">MELEHAYDFALPFAGEDRPLADALYELLDADDYVVFYDCNEQARIVGEDVEAFLAPIYRSDSRFVIAVLGRTYGERRWTIFESEQFKERFDEGHVIPIWDKNAVP</sequence>
<gene>
    <name evidence="1" type="ORF">LRS13_06580</name>
</gene>
<evidence type="ECO:0000313" key="2">
    <source>
        <dbReference type="Proteomes" id="UP001058860"/>
    </source>
</evidence>
<dbReference type="EMBL" id="CP088295">
    <property type="protein sequence ID" value="UUY05188.1"/>
    <property type="molecule type" value="Genomic_DNA"/>
</dbReference>
<accession>A0ABY5PKH4</accession>
<protein>
    <submittedName>
        <fullName evidence="1">TIR domain-containing protein</fullName>
    </submittedName>
</protein>
<organism evidence="1 2">
    <name type="scientific">Svornostia abyssi</name>
    <dbReference type="NCBI Taxonomy" id="2898438"/>
    <lineage>
        <taxon>Bacteria</taxon>
        <taxon>Bacillati</taxon>
        <taxon>Actinomycetota</taxon>
        <taxon>Thermoleophilia</taxon>
        <taxon>Solirubrobacterales</taxon>
        <taxon>Baekduiaceae</taxon>
        <taxon>Svornostia</taxon>
    </lineage>
</organism>
<dbReference type="InterPro" id="IPR035897">
    <property type="entry name" value="Toll_tir_struct_dom_sf"/>
</dbReference>
<evidence type="ECO:0000313" key="1">
    <source>
        <dbReference type="EMBL" id="UUY05188.1"/>
    </source>
</evidence>
<dbReference type="Proteomes" id="UP001058860">
    <property type="component" value="Chromosome"/>
</dbReference>
<dbReference type="RefSeq" id="WP_353865650.1">
    <property type="nucleotide sequence ID" value="NZ_CP088295.1"/>
</dbReference>
<name>A0ABY5PKH4_9ACTN</name>
<dbReference type="SUPFAM" id="SSF52200">
    <property type="entry name" value="Toll/Interleukin receptor TIR domain"/>
    <property type="match status" value="1"/>
</dbReference>
<reference evidence="2" key="1">
    <citation type="submission" date="2021-11" db="EMBL/GenBank/DDBJ databases">
        <title>Cultivation dependent microbiological survey of springs from the worlds oldest radium mine currently devoted to the extraction of radon-saturated water.</title>
        <authorList>
            <person name="Kapinusova G."/>
            <person name="Smrhova T."/>
            <person name="Strejcek M."/>
            <person name="Suman J."/>
            <person name="Jani K."/>
            <person name="Pajer P."/>
            <person name="Uhlik O."/>
        </authorList>
    </citation>
    <scope>NUCLEOTIDE SEQUENCE [LARGE SCALE GENOMIC DNA]</scope>
    <source>
        <strain evidence="2">J379</strain>
    </source>
</reference>
<keyword evidence="2" id="KW-1185">Reference proteome</keyword>
<proteinExistence type="predicted"/>
<dbReference type="Gene3D" id="3.40.50.10140">
    <property type="entry name" value="Toll/interleukin-1 receptor homology (TIR) domain"/>
    <property type="match status" value="1"/>
</dbReference>